<dbReference type="EMBL" id="JAODUP010000284">
    <property type="protein sequence ID" value="KAK2153824.1"/>
    <property type="molecule type" value="Genomic_DNA"/>
</dbReference>
<evidence type="ECO:0000313" key="2">
    <source>
        <dbReference type="EMBL" id="KAK2153824.1"/>
    </source>
</evidence>
<evidence type="ECO:0000313" key="3">
    <source>
        <dbReference type="Proteomes" id="UP001208570"/>
    </source>
</evidence>
<evidence type="ECO:0000256" key="1">
    <source>
        <dbReference type="SAM" id="MobiDB-lite"/>
    </source>
</evidence>
<sequence>MPSGGQVQPYPTSSQHALQQHRPRLKTNGIIQSKHQNERNRLEMAAKHVGLTSDRIGSHQNVDRLVTCATHGRHQEGLVSPKLSQHRKGTPETVKTSSAGK</sequence>
<dbReference type="Proteomes" id="UP001208570">
    <property type="component" value="Unassembled WGS sequence"/>
</dbReference>
<comment type="caution">
    <text evidence="2">The sequence shown here is derived from an EMBL/GenBank/DDBJ whole genome shotgun (WGS) entry which is preliminary data.</text>
</comment>
<protein>
    <submittedName>
        <fullName evidence="2">Uncharacterized protein</fullName>
    </submittedName>
</protein>
<feature type="region of interest" description="Disordered" evidence="1">
    <location>
        <begin position="73"/>
        <end position="101"/>
    </location>
</feature>
<organism evidence="2 3">
    <name type="scientific">Paralvinella palmiformis</name>
    <dbReference type="NCBI Taxonomy" id="53620"/>
    <lineage>
        <taxon>Eukaryota</taxon>
        <taxon>Metazoa</taxon>
        <taxon>Spiralia</taxon>
        <taxon>Lophotrochozoa</taxon>
        <taxon>Annelida</taxon>
        <taxon>Polychaeta</taxon>
        <taxon>Sedentaria</taxon>
        <taxon>Canalipalpata</taxon>
        <taxon>Terebellida</taxon>
        <taxon>Terebelliformia</taxon>
        <taxon>Alvinellidae</taxon>
        <taxon>Paralvinella</taxon>
    </lineage>
</organism>
<feature type="compositionally biased region" description="Polar residues" evidence="1">
    <location>
        <begin position="1"/>
        <end position="18"/>
    </location>
</feature>
<proteinExistence type="predicted"/>
<dbReference type="AlphaFoldDB" id="A0AAD9JIV1"/>
<gene>
    <name evidence="2" type="ORF">LSH36_284g02009</name>
</gene>
<feature type="region of interest" description="Disordered" evidence="1">
    <location>
        <begin position="1"/>
        <end position="32"/>
    </location>
</feature>
<accession>A0AAD9JIV1</accession>
<keyword evidence="3" id="KW-1185">Reference proteome</keyword>
<name>A0AAD9JIV1_9ANNE</name>
<reference evidence="2" key="1">
    <citation type="journal article" date="2023" name="Mol. Biol. Evol.">
        <title>Third-Generation Sequencing Reveals the Adaptive Role of the Epigenome in Three Deep-Sea Polychaetes.</title>
        <authorList>
            <person name="Perez M."/>
            <person name="Aroh O."/>
            <person name="Sun Y."/>
            <person name="Lan Y."/>
            <person name="Juniper S.K."/>
            <person name="Young C.R."/>
            <person name="Angers B."/>
            <person name="Qian P.Y."/>
        </authorList>
    </citation>
    <scope>NUCLEOTIDE SEQUENCE</scope>
    <source>
        <strain evidence="2">P08H-3</strain>
    </source>
</reference>